<evidence type="ECO:0000313" key="1">
    <source>
        <dbReference type="EMBL" id="CAF4268992.1"/>
    </source>
</evidence>
<reference evidence="1" key="1">
    <citation type="submission" date="2021-02" db="EMBL/GenBank/DDBJ databases">
        <authorList>
            <person name="Nowell W R."/>
        </authorList>
    </citation>
    <scope>NUCLEOTIDE SEQUENCE</scope>
</reference>
<protein>
    <submittedName>
        <fullName evidence="1">Uncharacterized protein</fullName>
    </submittedName>
</protein>
<gene>
    <name evidence="1" type="ORF">JBS370_LOCUS39358</name>
</gene>
<proteinExistence type="predicted"/>
<dbReference type="AlphaFoldDB" id="A0A820FZX9"/>
<evidence type="ECO:0000313" key="2">
    <source>
        <dbReference type="Proteomes" id="UP000663836"/>
    </source>
</evidence>
<organism evidence="1 2">
    <name type="scientific">Rotaria sordida</name>
    <dbReference type="NCBI Taxonomy" id="392033"/>
    <lineage>
        <taxon>Eukaryota</taxon>
        <taxon>Metazoa</taxon>
        <taxon>Spiralia</taxon>
        <taxon>Gnathifera</taxon>
        <taxon>Rotifera</taxon>
        <taxon>Eurotatoria</taxon>
        <taxon>Bdelloidea</taxon>
        <taxon>Philodinida</taxon>
        <taxon>Philodinidae</taxon>
        <taxon>Rotaria</taxon>
    </lineage>
</organism>
<comment type="caution">
    <text evidence="1">The sequence shown here is derived from an EMBL/GenBank/DDBJ whole genome shotgun (WGS) entry which is preliminary data.</text>
</comment>
<dbReference type="Proteomes" id="UP000663836">
    <property type="component" value="Unassembled WGS sequence"/>
</dbReference>
<name>A0A820FZX9_9BILA</name>
<sequence length="127" mass="14690">MALLINTSTWYEFKHNWKLSRGEDHVNRENQDALLDKIKKIKSDTNTIETVKISESAKADKSKKGFDFDPYAFNEEEEDNTVELDKKFSRVTKQKIILDEEQEANATDSAFKTDINQIFRDALVITG</sequence>
<dbReference type="EMBL" id="CAJOBD010026747">
    <property type="protein sequence ID" value="CAF4268992.1"/>
    <property type="molecule type" value="Genomic_DNA"/>
</dbReference>
<accession>A0A820FZX9</accession>
<feature type="non-terminal residue" evidence="1">
    <location>
        <position position="127"/>
    </location>
</feature>